<dbReference type="HOGENOM" id="CLU_001477_0_0_1"/>
<evidence type="ECO:0000259" key="9">
    <source>
        <dbReference type="Pfam" id="PF23925"/>
    </source>
</evidence>
<dbReference type="STRING" id="988480.A0A075AYG8"/>
<evidence type="ECO:0000256" key="5">
    <source>
        <dbReference type="PIRNR" id="PIRNR017233"/>
    </source>
</evidence>
<feature type="domain" description="ELP1 three-helical bundle" evidence="10">
    <location>
        <begin position="993"/>
        <end position="1141"/>
    </location>
</feature>
<dbReference type="Pfam" id="PF23936">
    <property type="entry name" value="HB_ELP1"/>
    <property type="match status" value="1"/>
</dbReference>
<dbReference type="PIRSF" id="PIRSF017233">
    <property type="entry name" value="IKAP"/>
    <property type="match status" value="1"/>
</dbReference>
<evidence type="ECO:0000259" key="8">
    <source>
        <dbReference type="Pfam" id="PF23878"/>
    </source>
</evidence>
<keyword evidence="5" id="KW-0539">Nucleus</keyword>
<dbReference type="EMBL" id="KE561045">
    <property type="protein sequence ID" value="EPZ33762.1"/>
    <property type="molecule type" value="Genomic_DNA"/>
</dbReference>
<dbReference type="InterPro" id="IPR056166">
    <property type="entry name" value="TPR_ELP1"/>
</dbReference>
<dbReference type="GO" id="GO:0000049">
    <property type="term" value="F:tRNA binding"/>
    <property type="evidence" value="ECO:0007669"/>
    <property type="project" value="TreeGrafter"/>
</dbReference>
<dbReference type="Proteomes" id="UP000030755">
    <property type="component" value="Unassembled WGS sequence"/>
</dbReference>
<dbReference type="AlphaFoldDB" id="A0A075AYG8"/>
<evidence type="ECO:0000313" key="11">
    <source>
        <dbReference type="EMBL" id="EPZ33762.1"/>
    </source>
</evidence>
<comment type="function">
    <text evidence="5">Component of the elongator complex which is required for multiple tRNA modifications, including mcm5U (5-methoxycarbonylmethyl uridine), mcm5s2U (5-methoxycarbonylmethyl-2-thiouridine), and ncm5U (5-carbamoylmethyl uridine). The elongator complex catalyzes formation of carboxymethyluridine in the wobble base at position 34 in tRNAs.</text>
</comment>
<keyword evidence="4" id="KW-0819">tRNA processing</keyword>
<dbReference type="GO" id="GO:0033588">
    <property type="term" value="C:elongator holoenzyme complex"/>
    <property type="evidence" value="ECO:0007669"/>
    <property type="project" value="InterPro"/>
</dbReference>
<dbReference type="UniPathway" id="UPA00988"/>
<dbReference type="InterPro" id="IPR056165">
    <property type="entry name" value="Beta-prop_ELP1_2nd"/>
</dbReference>
<evidence type="ECO:0000259" key="7">
    <source>
        <dbReference type="Pfam" id="PF23797"/>
    </source>
</evidence>
<evidence type="ECO:0000259" key="6">
    <source>
        <dbReference type="Pfam" id="PF04762"/>
    </source>
</evidence>
<comment type="similarity">
    <text evidence="2 5">Belongs to the ELP1/IKA1 family.</text>
</comment>
<dbReference type="Pfam" id="PF23797">
    <property type="entry name" value="Beta-prop_ELP1_2nd"/>
    <property type="match status" value="1"/>
</dbReference>
<protein>
    <recommendedName>
        <fullName evidence="5">Elongator complex protein 1</fullName>
    </recommendedName>
</protein>
<dbReference type="OMA" id="WRESLYC"/>
<dbReference type="SUPFAM" id="SSF69322">
    <property type="entry name" value="Tricorn protease domain 2"/>
    <property type="match status" value="1"/>
</dbReference>
<dbReference type="InterPro" id="IPR056164">
    <property type="entry name" value="Beta-prop_ELP1_1st"/>
</dbReference>
<evidence type="ECO:0000256" key="2">
    <source>
        <dbReference type="ARBA" id="ARBA00006086"/>
    </source>
</evidence>
<evidence type="ECO:0000256" key="4">
    <source>
        <dbReference type="ARBA" id="ARBA00022694"/>
    </source>
</evidence>
<comment type="pathway">
    <text evidence="1">tRNA modification; 5-methoxycarbonylmethyl-2-thiouridine-tRNA biosynthesis.</text>
</comment>
<comment type="subcellular location">
    <subcellularLocation>
        <location evidence="5">Cytoplasm</location>
    </subcellularLocation>
    <subcellularLocation>
        <location evidence="5">Nucleus</location>
    </subcellularLocation>
</comment>
<dbReference type="InterPro" id="IPR056169">
    <property type="entry name" value="HB_ELP1"/>
</dbReference>
<evidence type="ECO:0000313" key="12">
    <source>
        <dbReference type="Proteomes" id="UP000030755"/>
    </source>
</evidence>
<proteinExistence type="inferred from homology"/>
<dbReference type="OrthoDB" id="40048at2759"/>
<accession>A0A075AYG8</accession>
<evidence type="ECO:0000259" key="10">
    <source>
        <dbReference type="Pfam" id="PF23936"/>
    </source>
</evidence>
<feature type="domain" description="ELP1 first N-terminal beta-propeller" evidence="6">
    <location>
        <begin position="53"/>
        <end position="317"/>
    </location>
</feature>
<organism evidence="11 12">
    <name type="scientific">Rozella allomycis (strain CSF55)</name>
    <dbReference type="NCBI Taxonomy" id="988480"/>
    <lineage>
        <taxon>Eukaryota</taxon>
        <taxon>Fungi</taxon>
        <taxon>Fungi incertae sedis</taxon>
        <taxon>Cryptomycota</taxon>
        <taxon>Cryptomycota incertae sedis</taxon>
        <taxon>Rozella</taxon>
    </lineage>
</organism>
<dbReference type="PANTHER" id="PTHR12747">
    <property type="entry name" value="ELONGATOR COMPLEX PROTEIN 1"/>
    <property type="match status" value="1"/>
</dbReference>
<reference evidence="11 12" key="1">
    <citation type="journal article" date="2013" name="Curr. Biol.">
        <title>Shared signatures of parasitism and phylogenomics unite Cryptomycota and microsporidia.</title>
        <authorList>
            <person name="James T.Y."/>
            <person name="Pelin A."/>
            <person name="Bonen L."/>
            <person name="Ahrendt S."/>
            <person name="Sain D."/>
            <person name="Corradi N."/>
            <person name="Stajich J.E."/>
        </authorList>
    </citation>
    <scope>NUCLEOTIDE SEQUENCE [LARGE SCALE GENOMIC DNA]</scope>
    <source>
        <strain evidence="11 12">CSF55</strain>
    </source>
</reference>
<keyword evidence="12" id="KW-1185">Reference proteome</keyword>
<feature type="domain" description="ELP1 TPR" evidence="8">
    <location>
        <begin position="827"/>
        <end position="981"/>
    </location>
</feature>
<dbReference type="Pfam" id="PF04762">
    <property type="entry name" value="Beta-prop_ELP1_1st"/>
    <property type="match status" value="1"/>
</dbReference>
<name>A0A075AYG8_ROZAC</name>
<feature type="domain" description="ELP1 N-terminal second beta-propeller" evidence="7">
    <location>
        <begin position="359"/>
        <end position="619"/>
    </location>
</feature>
<dbReference type="PANTHER" id="PTHR12747:SF0">
    <property type="entry name" value="ELONGATOR COMPLEX PROTEIN 1"/>
    <property type="match status" value="1"/>
</dbReference>
<dbReference type="InterPro" id="IPR056167">
    <property type="entry name" value="A-sol_ELP1"/>
</dbReference>
<dbReference type="GO" id="GO:0005634">
    <property type="term" value="C:nucleus"/>
    <property type="evidence" value="ECO:0007669"/>
    <property type="project" value="UniProtKB-SubCell"/>
</dbReference>
<sequence>MKNLRVCSTTFESFEGSVSEGFIVYTYDKNASYLYRESDGWYLLDKGGRIKLELPNESIVSARYLYLKESVWVCFVGGEMYLVNSGYESEFVGKIEGGIRCGSTSPDSEIIAVVSGDYLMIVMNCEFDVIVEKSVLDEEEKDAFVQLGWGRKETQFHGRAGKEAAVEKRESVDGSVSEEDDGRVRISWRGDGEYFCVSLIEPVRVKRSLRVFDREGNLRNKSEDVKYLEHSLGWKPNGSLIASTQNTPKGKQVVFFERNGLRHGEFVLRDDYSVCEIEWNNDSSLLLLVCAKEAEFKLKIYGSSNYYWYLKQEVKIDGRIMDVKFSVEDKNVLNILTDKGIEMIEFEEKYFSVESRVFVIDGKRLLETDYAKANIPPPFSQIEYEMRDVVKCVEFNENVFVILQDQTLVNCVTKEEIFRFEGCEINCFSVLSKDEFLLFDSRKKELIYFNRIDLIKVGMKQDILNFKGEYFQTKQSVNKVRVRRERGVEREGGVKGEASMEVEGEASIEVDGTASVEESSNVQVVSIQIVYECNFRIDDFFIKDEKVILKNKGKIFIGDFLLIENIRQIFSTRDYLIFITFENELIFYDFNEDFYEFEDKLKIENEMRKRLVEKGAMIVCYINDGLVLQMPRGNLETIYPRSIVILAIQNEIKNKNYLKAFEMCRRHRIDLNYLVDYQDIDLNLFSTQITKTEYLNLFISNLKNDKSSLQKYSFQNEDLSDPEKINRICSKLMVLLNDKTECILTCLVKLNRIEDALKLILKHENNSREKMIEYLVFLVNVDFLFNLALGIYNLELVLLVAKFSQKDPKEYLPFLNKIKSIQDSNLQKFHIDDHLKKHKKALSHLFSYFESSNDFSLFQNYTKSHNLFLDAINLSQNHPNLLNSILIDYANSTSGSIDSANAFFLSNEISQSIDQFVNMGCYKEALILASSKDQEKSICAKSIPILLDQHRKVEAAYLSLDYLNDVDSCILYLSQENKWMDSWRIAKSKNRLDLIETIVHPSIIASFDSFIEQINELKENFIKKSNRIEIIRNKKESNVEGIEFLPDTASMITGLTISQITNSTRRTAKSRRKELRQRLRGREGTPYEEEYILLTIKGYFEKFNDLKPQISSLSRCLLFINHREKSTSLENAFLSLGNLLNEKRNALFVHPNNPIPKPEDKKPIDVPKELNNEWNSKVISSF</sequence>
<feature type="domain" description="ELP1 alpha-solenoid" evidence="9">
    <location>
        <begin position="641"/>
        <end position="817"/>
    </location>
</feature>
<dbReference type="InterPro" id="IPR006849">
    <property type="entry name" value="Elp1"/>
</dbReference>
<dbReference type="GO" id="GO:0002926">
    <property type="term" value="P:tRNA wobble base 5-methoxycarbonylmethyl-2-thiouridinylation"/>
    <property type="evidence" value="ECO:0007669"/>
    <property type="project" value="TreeGrafter"/>
</dbReference>
<dbReference type="GO" id="GO:0005829">
    <property type="term" value="C:cytosol"/>
    <property type="evidence" value="ECO:0007669"/>
    <property type="project" value="TreeGrafter"/>
</dbReference>
<gene>
    <name evidence="11" type="ORF">O9G_002400</name>
</gene>
<dbReference type="Pfam" id="PF23925">
    <property type="entry name" value="A-sol_ELP1"/>
    <property type="match status" value="1"/>
</dbReference>
<keyword evidence="3 5" id="KW-0963">Cytoplasm</keyword>
<evidence type="ECO:0000256" key="3">
    <source>
        <dbReference type="ARBA" id="ARBA00022490"/>
    </source>
</evidence>
<dbReference type="Pfam" id="PF23878">
    <property type="entry name" value="TPR_ELP1"/>
    <property type="match status" value="1"/>
</dbReference>
<evidence type="ECO:0000256" key="1">
    <source>
        <dbReference type="ARBA" id="ARBA00005043"/>
    </source>
</evidence>